<organism evidence="2 3">
    <name type="scientific">Rubroshorea leprosula</name>
    <dbReference type="NCBI Taxonomy" id="152421"/>
    <lineage>
        <taxon>Eukaryota</taxon>
        <taxon>Viridiplantae</taxon>
        <taxon>Streptophyta</taxon>
        <taxon>Embryophyta</taxon>
        <taxon>Tracheophyta</taxon>
        <taxon>Spermatophyta</taxon>
        <taxon>Magnoliopsida</taxon>
        <taxon>eudicotyledons</taxon>
        <taxon>Gunneridae</taxon>
        <taxon>Pentapetalae</taxon>
        <taxon>rosids</taxon>
        <taxon>malvids</taxon>
        <taxon>Malvales</taxon>
        <taxon>Dipterocarpaceae</taxon>
        <taxon>Rubroshorea</taxon>
    </lineage>
</organism>
<keyword evidence="1" id="KW-0677">Repeat</keyword>
<evidence type="ECO:0000313" key="3">
    <source>
        <dbReference type="Proteomes" id="UP001054252"/>
    </source>
</evidence>
<dbReference type="GO" id="GO:0008380">
    <property type="term" value="P:RNA splicing"/>
    <property type="evidence" value="ECO:0007669"/>
    <property type="project" value="InterPro"/>
</dbReference>
<dbReference type="AlphaFoldDB" id="A0AAV5II35"/>
<proteinExistence type="predicted"/>
<evidence type="ECO:0000256" key="1">
    <source>
        <dbReference type="ARBA" id="ARBA00022737"/>
    </source>
</evidence>
<keyword evidence="3" id="KW-1185">Reference proteome</keyword>
<dbReference type="InterPro" id="IPR002885">
    <property type="entry name" value="PPR_rpt"/>
</dbReference>
<dbReference type="InterPro" id="IPR011990">
    <property type="entry name" value="TPR-like_helical_dom_sf"/>
</dbReference>
<dbReference type="EMBL" id="BPVZ01000011">
    <property type="protein sequence ID" value="GKU97472.1"/>
    <property type="molecule type" value="Genomic_DNA"/>
</dbReference>
<comment type="caution">
    <text evidence="2">The sequence shown here is derived from an EMBL/GenBank/DDBJ whole genome shotgun (WGS) entry which is preliminary data.</text>
</comment>
<protein>
    <recommendedName>
        <fullName evidence="4">Pentatricopeptide repeat-containing protein</fullName>
    </recommendedName>
</protein>
<dbReference type="Proteomes" id="UP001054252">
    <property type="component" value="Unassembled WGS sequence"/>
</dbReference>
<evidence type="ECO:0008006" key="4">
    <source>
        <dbReference type="Google" id="ProtNLM"/>
    </source>
</evidence>
<dbReference type="PANTHER" id="PTHR47003">
    <property type="entry name" value="OS01G0970900 PROTEIN"/>
    <property type="match status" value="1"/>
</dbReference>
<dbReference type="Pfam" id="PF01535">
    <property type="entry name" value="PPR"/>
    <property type="match status" value="1"/>
</dbReference>
<sequence>MVGKEGVPNAGYPFQLLINAYCDRNRAVDACKLLQNYVGENQLKPWHSTYIVLIRKLLVQGGFKDALDTLGLMKEVGFPPFVDPFTKYVSKSGSSEGAIAFVKVMTSKRFPSTLVVLCVFKAFFKPSRQAEARDLLSKCPCYICNHADVLNLFCSMKSGESVHAAPMVA</sequence>
<dbReference type="InterPro" id="IPR044578">
    <property type="entry name" value="BIR6-like"/>
</dbReference>
<dbReference type="PANTHER" id="PTHR47003:SF3">
    <property type="entry name" value="SMALL RIBOSOMAL SUBUNIT PROTEIN MS81 (RPPR8)"/>
    <property type="match status" value="1"/>
</dbReference>
<evidence type="ECO:0000313" key="2">
    <source>
        <dbReference type="EMBL" id="GKU97472.1"/>
    </source>
</evidence>
<name>A0AAV5II35_9ROSI</name>
<gene>
    <name evidence="2" type="ORF">SLEP1_g10615</name>
</gene>
<accession>A0AAV5II35</accession>
<dbReference type="Gene3D" id="1.25.40.10">
    <property type="entry name" value="Tetratricopeptide repeat domain"/>
    <property type="match status" value="1"/>
</dbReference>
<reference evidence="2 3" key="1">
    <citation type="journal article" date="2021" name="Commun. Biol.">
        <title>The genome of Shorea leprosula (Dipterocarpaceae) highlights the ecological relevance of drought in aseasonal tropical rainforests.</title>
        <authorList>
            <person name="Ng K.K.S."/>
            <person name="Kobayashi M.J."/>
            <person name="Fawcett J.A."/>
            <person name="Hatakeyama M."/>
            <person name="Paape T."/>
            <person name="Ng C.H."/>
            <person name="Ang C.C."/>
            <person name="Tnah L.H."/>
            <person name="Lee C.T."/>
            <person name="Nishiyama T."/>
            <person name="Sese J."/>
            <person name="O'Brien M.J."/>
            <person name="Copetti D."/>
            <person name="Mohd Noor M.I."/>
            <person name="Ong R.C."/>
            <person name="Putra M."/>
            <person name="Sireger I.Z."/>
            <person name="Indrioko S."/>
            <person name="Kosugi Y."/>
            <person name="Izuno A."/>
            <person name="Isagi Y."/>
            <person name="Lee S.L."/>
            <person name="Shimizu K.K."/>
        </authorList>
    </citation>
    <scope>NUCLEOTIDE SEQUENCE [LARGE SCALE GENOMIC DNA]</scope>
    <source>
        <strain evidence="2">214</strain>
    </source>
</reference>